<dbReference type="Proteomes" id="UP000516444">
    <property type="component" value="Chromosome"/>
</dbReference>
<protein>
    <recommendedName>
        <fullName evidence="2">SnoaL-like domain-containing protein</fullName>
    </recommendedName>
</protein>
<dbReference type="EMBL" id="AP023440">
    <property type="protein sequence ID" value="BCL26229.1"/>
    <property type="molecule type" value="Genomic_DNA"/>
</dbReference>
<dbReference type="KEGG" id="sgm:GCM10017557_10880"/>
<keyword evidence="4" id="KW-1185">Reference proteome</keyword>
<name>A0A7G1NTL8_9ACTN</name>
<evidence type="ECO:0000256" key="1">
    <source>
        <dbReference type="SAM" id="MobiDB-lite"/>
    </source>
</evidence>
<accession>A0A7G1NTL8</accession>
<dbReference type="RefSeq" id="WP_190849547.1">
    <property type="nucleotide sequence ID" value="NZ_AP023440.1"/>
</dbReference>
<dbReference type="SUPFAM" id="SSF54427">
    <property type="entry name" value="NTF2-like"/>
    <property type="match status" value="1"/>
</dbReference>
<evidence type="ECO:0000313" key="3">
    <source>
        <dbReference type="EMBL" id="BCL26229.1"/>
    </source>
</evidence>
<reference evidence="3 4" key="1">
    <citation type="journal article" date="2014" name="Int. J. Syst. Evol. Microbiol.">
        <title>Complete genome sequence of Corynebacterium casei LMG S-19264T (=DSM 44701T), isolated from a smear-ripened cheese.</title>
        <authorList>
            <consortium name="US DOE Joint Genome Institute (JGI-PGF)"/>
            <person name="Walter F."/>
            <person name="Albersmeier A."/>
            <person name="Kalinowski J."/>
            <person name="Ruckert C."/>
        </authorList>
    </citation>
    <scope>NUCLEOTIDE SEQUENCE [LARGE SCALE GENOMIC DNA]</scope>
    <source>
        <strain evidence="3 4">JCM 4677</strain>
    </source>
</reference>
<dbReference type="Gene3D" id="3.10.450.50">
    <property type="match status" value="1"/>
</dbReference>
<feature type="domain" description="SnoaL-like" evidence="2">
    <location>
        <begin position="12"/>
        <end position="107"/>
    </location>
</feature>
<proteinExistence type="predicted"/>
<evidence type="ECO:0000259" key="2">
    <source>
        <dbReference type="Pfam" id="PF12680"/>
    </source>
</evidence>
<dbReference type="AlphaFoldDB" id="A0A7G1NTL8"/>
<dbReference type="InterPro" id="IPR032710">
    <property type="entry name" value="NTF2-like_dom_sf"/>
</dbReference>
<feature type="compositionally biased region" description="Low complexity" evidence="1">
    <location>
        <begin position="157"/>
        <end position="166"/>
    </location>
</feature>
<feature type="region of interest" description="Disordered" evidence="1">
    <location>
        <begin position="121"/>
        <end position="174"/>
    </location>
</feature>
<dbReference type="Pfam" id="PF12680">
    <property type="entry name" value="SnoaL_2"/>
    <property type="match status" value="1"/>
</dbReference>
<organism evidence="3 4">
    <name type="scientific">Streptomyces aurantiacus</name>
    <dbReference type="NCBI Taxonomy" id="47760"/>
    <lineage>
        <taxon>Bacteria</taxon>
        <taxon>Bacillati</taxon>
        <taxon>Actinomycetota</taxon>
        <taxon>Actinomycetes</taxon>
        <taxon>Kitasatosporales</taxon>
        <taxon>Streptomycetaceae</taxon>
        <taxon>Streptomyces</taxon>
        <taxon>Streptomyces aurantiacus group</taxon>
    </lineage>
</organism>
<gene>
    <name evidence="3" type="ORF">GCM10017557_10880</name>
</gene>
<evidence type="ECO:0000313" key="4">
    <source>
        <dbReference type="Proteomes" id="UP000516444"/>
    </source>
</evidence>
<dbReference type="InterPro" id="IPR037401">
    <property type="entry name" value="SnoaL-like"/>
</dbReference>
<sequence>MPDEATRKKMVVDYAQRINAGDIEGVLDLFTDDIVFADPVGRPPMVGKGDLRRHLELAVSCGTYEVPGRPVTSMDDRFVVAPSTITVRWPRPMTFRVVGVVELDENGLGRRVDAFWGVTDVTMDETENPGNPGNPEDAETAEEAETAKDAAAEDAAESAIEGSAGTHRPEGIRA</sequence>